<dbReference type="InterPro" id="IPR029063">
    <property type="entry name" value="SAM-dependent_MTases_sf"/>
</dbReference>
<proteinExistence type="predicted"/>
<evidence type="ECO:0000256" key="1">
    <source>
        <dbReference type="ARBA" id="ARBA00022691"/>
    </source>
</evidence>
<accession>A0ABU7C8U8</accession>
<dbReference type="EMBL" id="JAHUTI010080258">
    <property type="protein sequence ID" value="MED6258285.1"/>
    <property type="molecule type" value="Genomic_DNA"/>
</dbReference>
<protein>
    <submittedName>
        <fullName evidence="3">Protein arginine N-methyltransferase 3</fullName>
    </submittedName>
</protein>
<sequence length="59" mass="6744">MREEPLQPPLVEKGIVGYFDIFFDKGCSNKVMFSTGPQVTKTHWKQTLFLLENPMAVKA</sequence>
<organism evidence="3 4">
    <name type="scientific">Ataeniobius toweri</name>
    <dbReference type="NCBI Taxonomy" id="208326"/>
    <lineage>
        <taxon>Eukaryota</taxon>
        <taxon>Metazoa</taxon>
        <taxon>Chordata</taxon>
        <taxon>Craniata</taxon>
        <taxon>Vertebrata</taxon>
        <taxon>Euteleostomi</taxon>
        <taxon>Actinopterygii</taxon>
        <taxon>Neopterygii</taxon>
        <taxon>Teleostei</taxon>
        <taxon>Neoteleostei</taxon>
        <taxon>Acanthomorphata</taxon>
        <taxon>Ovalentaria</taxon>
        <taxon>Atherinomorphae</taxon>
        <taxon>Cyprinodontiformes</taxon>
        <taxon>Goodeidae</taxon>
        <taxon>Ataeniobius</taxon>
    </lineage>
</organism>
<dbReference type="InterPro" id="IPR055135">
    <property type="entry name" value="PRMT_dom"/>
</dbReference>
<dbReference type="Gene3D" id="2.70.160.11">
    <property type="entry name" value="Hnrnp arginine n-methyltransferase1"/>
    <property type="match status" value="1"/>
</dbReference>
<feature type="non-terminal residue" evidence="3">
    <location>
        <position position="59"/>
    </location>
</feature>
<evidence type="ECO:0000313" key="3">
    <source>
        <dbReference type="EMBL" id="MED6258285.1"/>
    </source>
</evidence>
<evidence type="ECO:0000313" key="4">
    <source>
        <dbReference type="Proteomes" id="UP001345963"/>
    </source>
</evidence>
<dbReference type="Pfam" id="PF22528">
    <property type="entry name" value="PRMT_C"/>
    <property type="match status" value="1"/>
</dbReference>
<feature type="domain" description="Protein arginine N-methyltransferase" evidence="2">
    <location>
        <begin position="13"/>
        <end position="58"/>
    </location>
</feature>
<name>A0ABU7C8U8_9TELE</name>
<dbReference type="SUPFAM" id="SSF53335">
    <property type="entry name" value="S-adenosyl-L-methionine-dependent methyltransferases"/>
    <property type="match status" value="1"/>
</dbReference>
<evidence type="ECO:0000259" key="2">
    <source>
        <dbReference type="Pfam" id="PF22528"/>
    </source>
</evidence>
<gene>
    <name evidence="3" type="primary">PRMT3</name>
    <name evidence="3" type="ORF">ATANTOWER_005252</name>
</gene>
<dbReference type="Proteomes" id="UP001345963">
    <property type="component" value="Unassembled WGS sequence"/>
</dbReference>
<reference evidence="3 4" key="1">
    <citation type="submission" date="2021-07" db="EMBL/GenBank/DDBJ databases">
        <authorList>
            <person name="Palmer J.M."/>
        </authorList>
    </citation>
    <scope>NUCLEOTIDE SEQUENCE [LARGE SCALE GENOMIC DNA]</scope>
    <source>
        <strain evidence="3 4">AT_MEX2019</strain>
        <tissue evidence="3">Muscle</tissue>
    </source>
</reference>
<keyword evidence="4" id="KW-1185">Reference proteome</keyword>
<comment type="caution">
    <text evidence="3">The sequence shown here is derived from an EMBL/GenBank/DDBJ whole genome shotgun (WGS) entry which is preliminary data.</text>
</comment>
<keyword evidence="1" id="KW-0949">S-adenosyl-L-methionine</keyword>